<evidence type="ECO:0000313" key="1">
    <source>
        <dbReference type="EMBL" id="KAJ9089198.1"/>
    </source>
</evidence>
<evidence type="ECO:0000313" key="2">
    <source>
        <dbReference type="Proteomes" id="UP001165960"/>
    </source>
</evidence>
<protein>
    <submittedName>
        <fullName evidence="1">Uncharacterized protein</fullName>
    </submittedName>
</protein>
<proteinExistence type="predicted"/>
<gene>
    <name evidence="1" type="ORF">DSO57_1015337</name>
</gene>
<dbReference type="EMBL" id="QTSX02000060">
    <property type="protein sequence ID" value="KAJ9089198.1"/>
    <property type="molecule type" value="Genomic_DNA"/>
</dbReference>
<keyword evidence="2" id="KW-1185">Reference proteome</keyword>
<accession>A0ACC2UQ79</accession>
<dbReference type="Proteomes" id="UP001165960">
    <property type="component" value="Unassembled WGS sequence"/>
</dbReference>
<reference evidence="1" key="1">
    <citation type="submission" date="2022-04" db="EMBL/GenBank/DDBJ databases">
        <title>Genome of the entomopathogenic fungus Entomophthora muscae.</title>
        <authorList>
            <person name="Elya C."/>
            <person name="Lovett B.R."/>
            <person name="Lee E."/>
            <person name="Macias A.M."/>
            <person name="Hajek A.E."/>
            <person name="De Bivort B.L."/>
            <person name="Kasson M.T."/>
            <person name="De Fine Licht H.H."/>
            <person name="Stajich J.E."/>
        </authorList>
    </citation>
    <scope>NUCLEOTIDE SEQUENCE</scope>
    <source>
        <strain evidence="1">Berkeley</strain>
    </source>
</reference>
<sequence>MVQVSFWSLGKKVSLWPPFYSSTSQTLVGTASRFILSVVVHDRILSFGSLQFPDGRFAYLGHLGYLAMVTVPIGSAIAGLNLGALAHQLGGLFPSKWAPDILAGSTLSPAVNVKAPAATKQMSAANVQTSATTKLLPTTNIQRIATIG</sequence>
<comment type="caution">
    <text evidence="1">The sequence shown here is derived from an EMBL/GenBank/DDBJ whole genome shotgun (WGS) entry which is preliminary data.</text>
</comment>
<name>A0ACC2UQ79_9FUNG</name>
<organism evidence="1 2">
    <name type="scientific">Entomophthora muscae</name>
    <dbReference type="NCBI Taxonomy" id="34485"/>
    <lineage>
        <taxon>Eukaryota</taxon>
        <taxon>Fungi</taxon>
        <taxon>Fungi incertae sedis</taxon>
        <taxon>Zoopagomycota</taxon>
        <taxon>Entomophthoromycotina</taxon>
        <taxon>Entomophthoromycetes</taxon>
        <taxon>Entomophthorales</taxon>
        <taxon>Entomophthoraceae</taxon>
        <taxon>Entomophthora</taxon>
    </lineage>
</organism>